<evidence type="ECO:0000313" key="3">
    <source>
        <dbReference type="EMBL" id="SVB51873.1"/>
    </source>
</evidence>
<sequence length="181" mass="20800">MKYFRIEKNNKPNLIINYADNYAFNITEYSSYMNTIEILTIEASSQKISRTNYINQFIANNKIKKISLNNLLGKNKLLLPFIPEEVWAAGVTYKNSEFERKRESSTPDIYAKVYNAKRPEIFFKSTGNRLVAPGQKIGIRSDSKWNVPEAELAVILINNEIFGYSIGNDMTSREIEGENPL</sequence>
<dbReference type="EMBL" id="UINC01045288">
    <property type="protein sequence ID" value="SVB51873.1"/>
    <property type="molecule type" value="Genomic_DNA"/>
</dbReference>
<dbReference type="AlphaFoldDB" id="A0A382EPH2"/>
<dbReference type="Gene3D" id="3.90.850.10">
    <property type="entry name" value="Fumarylacetoacetase-like, C-terminal domain"/>
    <property type="match status" value="1"/>
</dbReference>
<gene>
    <name evidence="3" type="ORF">METZ01_LOCUS204727</name>
</gene>
<evidence type="ECO:0000256" key="1">
    <source>
        <dbReference type="ARBA" id="ARBA00010211"/>
    </source>
</evidence>
<dbReference type="SUPFAM" id="SSF56529">
    <property type="entry name" value="FAH"/>
    <property type="match status" value="1"/>
</dbReference>
<evidence type="ECO:0008006" key="4">
    <source>
        <dbReference type="Google" id="ProtNLM"/>
    </source>
</evidence>
<protein>
    <recommendedName>
        <fullName evidence="4">Fumarylacetoacetase-like C-terminal domain-containing protein</fullName>
    </recommendedName>
</protein>
<proteinExistence type="inferred from homology"/>
<dbReference type="PANTHER" id="PTHR42796:SF7">
    <property type="entry name" value="2-DEHYDRO-3-DEOXY-D-ARABINONATE DEHYDRATASE"/>
    <property type="match status" value="1"/>
</dbReference>
<evidence type="ECO:0000256" key="2">
    <source>
        <dbReference type="ARBA" id="ARBA00022723"/>
    </source>
</evidence>
<dbReference type="GO" id="GO:0003824">
    <property type="term" value="F:catalytic activity"/>
    <property type="evidence" value="ECO:0007669"/>
    <property type="project" value="InterPro"/>
</dbReference>
<accession>A0A382EPH2</accession>
<feature type="non-terminal residue" evidence="3">
    <location>
        <position position="181"/>
    </location>
</feature>
<dbReference type="GO" id="GO:0046872">
    <property type="term" value="F:metal ion binding"/>
    <property type="evidence" value="ECO:0007669"/>
    <property type="project" value="UniProtKB-KW"/>
</dbReference>
<reference evidence="3" key="1">
    <citation type="submission" date="2018-05" db="EMBL/GenBank/DDBJ databases">
        <authorList>
            <person name="Lanie J.A."/>
            <person name="Ng W.-L."/>
            <person name="Kazmierczak K.M."/>
            <person name="Andrzejewski T.M."/>
            <person name="Davidsen T.M."/>
            <person name="Wayne K.J."/>
            <person name="Tettelin H."/>
            <person name="Glass J.I."/>
            <person name="Rusch D."/>
            <person name="Podicherti R."/>
            <person name="Tsui H.-C.T."/>
            <person name="Winkler M.E."/>
        </authorList>
    </citation>
    <scope>NUCLEOTIDE SEQUENCE</scope>
</reference>
<name>A0A382EPH2_9ZZZZ</name>
<organism evidence="3">
    <name type="scientific">marine metagenome</name>
    <dbReference type="NCBI Taxonomy" id="408172"/>
    <lineage>
        <taxon>unclassified sequences</taxon>
        <taxon>metagenomes</taxon>
        <taxon>ecological metagenomes</taxon>
    </lineage>
</organism>
<dbReference type="InterPro" id="IPR051121">
    <property type="entry name" value="FAH"/>
</dbReference>
<dbReference type="PANTHER" id="PTHR42796">
    <property type="entry name" value="FUMARYLACETOACETATE HYDROLASE DOMAIN-CONTAINING PROTEIN 2A-RELATED"/>
    <property type="match status" value="1"/>
</dbReference>
<dbReference type="InterPro" id="IPR036663">
    <property type="entry name" value="Fumarylacetoacetase_C_sf"/>
</dbReference>
<comment type="similarity">
    <text evidence="1">Belongs to the FAH family.</text>
</comment>
<keyword evidence="2" id="KW-0479">Metal-binding</keyword>